<dbReference type="Proteomes" id="UP000230605">
    <property type="component" value="Chromosome 6"/>
</dbReference>
<sequence>MKGSLYAAAAALATTAHAAQFVMYSPGSDIDLVERADAIVTPGKISAHVHQIFGASNAASDMTYESLQKSKCTTVGNAAGAGNAADKSVYWVPSLFGQAKDGSGYVRIPSGGHKLYYRDVGNANDKKAEPFEFPKGFFMVAGDQTRRAANNDSRVLTTEWICHCKSGQNNGVDQKTGFPADVSNCDSYPGFAGSLHFPHCWNGKMPKVNDNSHMAYPEGDVQSGPCPSSHPTRLPHIFLENFYDLAKVADKIKPNSFSLSQGDPTGYGLHADFFNGWDEGAIPKLFDDCPQSYYGNSDVGTCPSFQGFDTKNTDCKLTPEFKENVDSPGKYLPGCNPISTDNPAQKMKPAPLGVCSNECTPAGGASEDSPASYEAPPSYGSSKSQKTQSTTLATKQAASTPAGYSKPEAPKADEKDDDNVVYVTAMVTVTAPGEAAATPAGYAQHKRHEHIHRHKRHH</sequence>
<dbReference type="EMBL" id="CP134189">
    <property type="protein sequence ID" value="WPB04779.1"/>
    <property type="molecule type" value="Genomic_DNA"/>
</dbReference>
<feature type="compositionally biased region" description="Basic residues" evidence="1">
    <location>
        <begin position="444"/>
        <end position="458"/>
    </location>
</feature>
<dbReference type="Pfam" id="PF09362">
    <property type="entry name" value="DUF1996"/>
    <property type="match status" value="1"/>
</dbReference>
<dbReference type="OrthoDB" id="74764at2759"/>
<dbReference type="PANTHER" id="PTHR43662">
    <property type="match status" value="1"/>
</dbReference>
<evidence type="ECO:0000313" key="6">
    <source>
        <dbReference type="Proteomes" id="UP001302367"/>
    </source>
</evidence>
<evidence type="ECO:0000313" key="4">
    <source>
        <dbReference type="EMBL" id="WPB04779.1"/>
    </source>
</evidence>
<organism evidence="3 5">
    <name type="scientific">Cercospora beticola</name>
    <name type="common">Sugarbeet leaf spot fungus</name>
    <dbReference type="NCBI Taxonomy" id="122368"/>
    <lineage>
        <taxon>Eukaryota</taxon>
        <taxon>Fungi</taxon>
        <taxon>Dikarya</taxon>
        <taxon>Ascomycota</taxon>
        <taxon>Pezizomycotina</taxon>
        <taxon>Dothideomycetes</taxon>
        <taxon>Dothideomycetidae</taxon>
        <taxon>Mycosphaerellales</taxon>
        <taxon>Mycosphaerellaceae</taxon>
        <taxon>Cercospora</taxon>
    </lineage>
</organism>
<evidence type="ECO:0000256" key="1">
    <source>
        <dbReference type="SAM" id="MobiDB-lite"/>
    </source>
</evidence>
<feature type="domain" description="DUF1996" evidence="2">
    <location>
        <begin position="37"/>
        <end position="277"/>
    </location>
</feature>
<dbReference type="Proteomes" id="UP001302367">
    <property type="component" value="Chromosome 6"/>
</dbReference>
<feature type="region of interest" description="Disordered" evidence="1">
    <location>
        <begin position="436"/>
        <end position="458"/>
    </location>
</feature>
<accession>A0A2G5HNZ1</accession>
<dbReference type="InterPro" id="IPR018535">
    <property type="entry name" value="DUF1996"/>
</dbReference>
<evidence type="ECO:0000259" key="2">
    <source>
        <dbReference type="Pfam" id="PF09362"/>
    </source>
</evidence>
<evidence type="ECO:0000313" key="5">
    <source>
        <dbReference type="Proteomes" id="UP000230605"/>
    </source>
</evidence>
<evidence type="ECO:0000313" key="3">
    <source>
        <dbReference type="EMBL" id="PIA94271.1"/>
    </source>
</evidence>
<name>A0A2G5HNZ1_CERBT</name>
<feature type="compositionally biased region" description="Low complexity" evidence="1">
    <location>
        <begin position="381"/>
        <end position="400"/>
    </location>
</feature>
<dbReference type="AlphaFoldDB" id="A0A2G5HNZ1"/>
<dbReference type="EMBL" id="LKMD01000104">
    <property type="protein sequence ID" value="PIA94271.1"/>
    <property type="molecule type" value="Genomic_DNA"/>
</dbReference>
<dbReference type="PANTHER" id="PTHR43662:SF12">
    <property type="entry name" value="DUF1996 DOMAIN-CONTAINING PROTEIN-RELATED"/>
    <property type="match status" value="1"/>
</dbReference>
<protein>
    <recommendedName>
        <fullName evidence="2">DUF1996 domain-containing protein</fullName>
    </recommendedName>
</protein>
<gene>
    <name evidence="3" type="ORF">CB0940_08211</name>
    <name evidence="4" type="ORF">RHO25_009426</name>
</gene>
<feature type="region of interest" description="Disordered" evidence="1">
    <location>
        <begin position="363"/>
        <end position="417"/>
    </location>
</feature>
<keyword evidence="6" id="KW-1185">Reference proteome</keyword>
<reference evidence="3 5" key="1">
    <citation type="submission" date="2015-10" db="EMBL/GenBank/DDBJ databases">
        <title>The cercosporin biosynthetic gene cluster was horizontally transferred to several fungal lineages and shown to be expanded in Cercospora beticola based on microsynteny with recipient genomes.</title>
        <authorList>
            <person name="De Jonge R."/>
            <person name="Ebert M.K."/>
            <person name="Suttle J.C."/>
            <person name="Jurick Ii W.M."/>
            <person name="Secor G.A."/>
            <person name="Thomma B.P."/>
            <person name="Van De Peer Y."/>
            <person name="Bolton M.D."/>
        </authorList>
    </citation>
    <scope>NUCLEOTIDE SEQUENCE [LARGE SCALE GENOMIC DNA]</scope>
    <source>
        <strain evidence="3 5">09-40</strain>
    </source>
</reference>
<proteinExistence type="predicted"/>
<reference evidence="4 6" key="2">
    <citation type="submission" date="2023-09" db="EMBL/GenBank/DDBJ databases">
        <title>Complete-Gapless Cercospora beticola genome.</title>
        <authorList>
            <person name="Wyatt N.A."/>
            <person name="Spanner R.E."/>
            <person name="Bolton M.D."/>
        </authorList>
    </citation>
    <scope>NUCLEOTIDE SEQUENCE [LARGE SCALE GENOMIC DNA]</scope>
    <source>
        <strain evidence="4">Cb09-40</strain>
    </source>
</reference>